<dbReference type="RefSeq" id="WP_166707754.1">
    <property type="nucleotide sequence ID" value="NZ_BRRE01000002.1"/>
</dbReference>
<evidence type="ECO:0000313" key="3">
    <source>
        <dbReference type="Proteomes" id="UP001076655"/>
    </source>
</evidence>
<proteinExistence type="predicted"/>
<dbReference type="AlphaFoldDB" id="A0A9Q4CNB8"/>
<evidence type="ECO:0000313" key="2">
    <source>
        <dbReference type="EMBL" id="MCY0789021.1"/>
    </source>
</evidence>
<protein>
    <submittedName>
        <fullName evidence="2">Uncharacterized protein</fullName>
    </submittedName>
</protein>
<feature type="region of interest" description="Disordered" evidence="1">
    <location>
        <begin position="1"/>
        <end position="40"/>
    </location>
</feature>
<gene>
    <name evidence="2" type="ORF">N0392_04860</name>
</gene>
<reference evidence="2" key="1">
    <citation type="submission" date="2022-08" db="EMBL/GenBank/DDBJ databases">
        <authorList>
            <person name="Dale J.L."/>
        </authorList>
    </citation>
    <scope>NUCLEOTIDE SEQUENCE</scope>
    <source>
        <strain evidence="2">2022EL-00758</strain>
    </source>
</reference>
<comment type="caution">
    <text evidence="2">The sequence shown here is derived from an EMBL/GenBank/DDBJ whole genome shotgun (WGS) entry which is preliminary data.</text>
</comment>
<organism evidence="2 3">
    <name type="scientific">Morganella morganii</name>
    <name type="common">Proteus morganii</name>
    <dbReference type="NCBI Taxonomy" id="582"/>
    <lineage>
        <taxon>Bacteria</taxon>
        <taxon>Pseudomonadati</taxon>
        <taxon>Pseudomonadota</taxon>
        <taxon>Gammaproteobacteria</taxon>
        <taxon>Enterobacterales</taxon>
        <taxon>Morganellaceae</taxon>
        <taxon>Morganella</taxon>
    </lineage>
</organism>
<evidence type="ECO:0000256" key="1">
    <source>
        <dbReference type="SAM" id="MobiDB-lite"/>
    </source>
</evidence>
<accession>A0A9Q4CNB8</accession>
<sequence>MAENTTSGKIPPEKPVQDEKQEAVNTGRPADKPCPSLPFSYLRRALRNKVGKHE</sequence>
<feature type="compositionally biased region" description="Basic and acidic residues" evidence="1">
    <location>
        <begin position="11"/>
        <end position="22"/>
    </location>
</feature>
<dbReference type="Proteomes" id="UP001076655">
    <property type="component" value="Unassembled WGS sequence"/>
</dbReference>
<name>A0A9Q4CNB8_MORMO</name>
<dbReference type="EMBL" id="JAPNMI010000002">
    <property type="protein sequence ID" value="MCY0789021.1"/>
    <property type="molecule type" value="Genomic_DNA"/>
</dbReference>